<evidence type="ECO:0000256" key="4">
    <source>
        <dbReference type="ARBA" id="ARBA00022980"/>
    </source>
</evidence>
<keyword evidence="4 8" id="KW-0689">Ribosomal protein</keyword>
<comment type="similarity">
    <text evidence="2">Belongs to the eukaryotic ribosomal protein eS10 family.</text>
</comment>
<evidence type="ECO:0000256" key="2">
    <source>
        <dbReference type="ARBA" id="ARBA00007278"/>
    </source>
</evidence>
<dbReference type="GO" id="GO:0002181">
    <property type="term" value="P:cytoplasmic translation"/>
    <property type="evidence" value="ECO:0007669"/>
    <property type="project" value="UniProtKB-ARBA"/>
</dbReference>
<feature type="domain" description="Plectin/eS10 N-terminal" evidence="7">
    <location>
        <begin position="37"/>
        <end position="129"/>
    </location>
</feature>
<evidence type="ECO:0000256" key="1">
    <source>
        <dbReference type="ARBA" id="ARBA00004496"/>
    </source>
</evidence>
<dbReference type="PANTHER" id="PTHR12146">
    <property type="entry name" value="40S RIBOSOMAL PROTEIN S10"/>
    <property type="match status" value="1"/>
</dbReference>
<keyword evidence="5" id="KW-0687">Ribonucleoprotein</keyword>
<evidence type="ECO:0000259" key="7">
    <source>
        <dbReference type="Pfam" id="PF03501"/>
    </source>
</evidence>
<dbReference type="PANTHER" id="PTHR12146:SF0">
    <property type="entry name" value="RIBOSOMAL PROTEIN S10"/>
    <property type="match status" value="1"/>
</dbReference>
<comment type="subcellular location">
    <subcellularLocation>
        <location evidence="1">Cytoplasm</location>
    </subcellularLocation>
</comment>
<keyword evidence="3" id="KW-0963">Cytoplasm</keyword>
<organism evidence="8">
    <name type="scientific">Sycon ciliatum</name>
    <dbReference type="NCBI Taxonomy" id="27933"/>
    <lineage>
        <taxon>Eukaryota</taxon>
        <taxon>Metazoa</taxon>
        <taxon>Porifera</taxon>
        <taxon>Calcarea</taxon>
        <taxon>Calcaronea</taxon>
        <taxon>Leucosolenida</taxon>
        <taxon>Sycettidae</taxon>
        <taxon>Sycon</taxon>
    </lineage>
</organism>
<reference evidence="8" key="1">
    <citation type="journal article" date="2013" name="Mol. Phylogenet. Evol.">
        <title>Distribution and evolutionary dynamics of Stowaway Miniature Inverted repeat Transposable Elements (MITEs) in grasses.</title>
        <authorList>
            <person name="Minaya M."/>
            <person name="Pimentel M."/>
            <person name="Mason-Gamer R."/>
            <person name="Catalan P."/>
        </authorList>
    </citation>
    <scope>NUCLEOTIDE SEQUENCE</scope>
</reference>
<dbReference type="InterPro" id="IPR005326">
    <property type="entry name" value="Plectin_eS10_N"/>
</dbReference>
<dbReference type="GO" id="GO:0003723">
    <property type="term" value="F:RNA binding"/>
    <property type="evidence" value="ECO:0007669"/>
    <property type="project" value="TreeGrafter"/>
</dbReference>
<feature type="region of interest" description="Disordered" evidence="6">
    <location>
        <begin position="128"/>
        <end position="202"/>
    </location>
</feature>
<dbReference type="AlphaFoldDB" id="M1XMR1"/>
<dbReference type="GO" id="GO:0022627">
    <property type="term" value="C:cytosolic small ribosomal subunit"/>
    <property type="evidence" value="ECO:0007669"/>
    <property type="project" value="TreeGrafter"/>
</dbReference>
<evidence type="ECO:0000256" key="3">
    <source>
        <dbReference type="ARBA" id="ARBA00022490"/>
    </source>
</evidence>
<evidence type="ECO:0000313" key="8">
    <source>
        <dbReference type="EMBL" id="CCQ18630.1"/>
    </source>
</evidence>
<dbReference type="InterPro" id="IPR037447">
    <property type="entry name" value="Ribosomal_eS10"/>
</dbReference>
<proteinExistence type="evidence at transcript level"/>
<evidence type="ECO:0000256" key="5">
    <source>
        <dbReference type="ARBA" id="ARBA00023274"/>
    </source>
</evidence>
<dbReference type="Pfam" id="PF03501">
    <property type="entry name" value="S10_plectin"/>
    <property type="match status" value="1"/>
</dbReference>
<gene>
    <name evidence="8" type="primary">rps10</name>
</gene>
<name>M1XMR1_9METZ</name>
<dbReference type="FunFam" id="1.10.10.10:FF:000025">
    <property type="entry name" value="40S ribosomal protein S10"/>
    <property type="match status" value="1"/>
</dbReference>
<dbReference type="GO" id="GO:0003735">
    <property type="term" value="F:structural constituent of ribosome"/>
    <property type="evidence" value="ECO:0007669"/>
    <property type="project" value="TreeGrafter"/>
</dbReference>
<dbReference type="InterPro" id="IPR036388">
    <property type="entry name" value="WH-like_DNA-bd_sf"/>
</dbReference>
<evidence type="ECO:0000256" key="6">
    <source>
        <dbReference type="SAM" id="MobiDB-lite"/>
    </source>
</evidence>
<feature type="compositionally biased region" description="Basic and acidic residues" evidence="6">
    <location>
        <begin position="149"/>
        <end position="161"/>
    </location>
</feature>
<accession>M1XMR1</accession>
<dbReference type="Gene3D" id="1.10.10.10">
    <property type="entry name" value="Winged helix-like DNA-binding domain superfamily/Winged helix DNA-binding domain"/>
    <property type="match status" value="1"/>
</dbReference>
<protein>
    <submittedName>
        <fullName evidence="8">40S ribosomal protein s10</fullName>
    </submittedName>
</protein>
<sequence length="202" mass="22431">MFSLSFCFSRGHHSCLCASATSFPSSLSLRPTAKMLIPKKNRVAIYEHLFREGVMVAHKDFNAPKHPELEALPNLQVIKAMQSLKSRGYVNETYNWRHYYWYLNNEGINYLREYLHLPVEIVPTTLRRAARPEGQRPRPKGFGGAPSGRPEDDRSTYRRADGFGGAEGKPAGAGSDFRPEFRGGFGRGAPRGGGRGGFGGAQ</sequence>
<feature type="compositionally biased region" description="Gly residues" evidence="6">
    <location>
        <begin position="183"/>
        <end position="202"/>
    </location>
</feature>
<dbReference type="EMBL" id="HF570313">
    <property type="protein sequence ID" value="CCQ18630.1"/>
    <property type="molecule type" value="mRNA"/>
</dbReference>